<organism evidence="3 4">
    <name type="scientific">Cirrhinus mrigala</name>
    <name type="common">Mrigala</name>
    <dbReference type="NCBI Taxonomy" id="683832"/>
    <lineage>
        <taxon>Eukaryota</taxon>
        <taxon>Metazoa</taxon>
        <taxon>Chordata</taxon>
        <taxon>Craniata</taxon>
        <taxon>Vertebrata</taxon>
        <taxon>Euteleostomi</taxon>
        <taxon>Actinopterygii</taxon>
        <taxon>Neopterygii</taxon>
        <taxon>Teleostei</taxon>
        <taxon>Ostariophysi</taxon>
        <taxon>Cypriniformes</taxon>
        <taxon>Cyprinidae</taxon>
        <taxon>Labeoninae</taxon>
        <taxon>Labeonini</taxon>
        <taxon>Cirrhinus</taxon>
    </lineage>
</organism>
<feature type="non-terminal residue" evidence="3">
    <location>
        <position position="143"/>
    </location>
</feature>
<accession>A0ABD0QSV7</accession>
<evidence type="ECO:0000259" key="2">
    <source>
        <dbReference type="Pfam" id="PF00431"/>
    </source>
</evidence>
<sequence>MECVWTVDPQDSRPLKLELQQLELGPRDTITITDQPHGTGSIIKTINVVSNNKAVEVESHTGFLSLIYHMEPSGEGRGFNATYRIKDYCLPKDAGAAQLGTSSVAWEEFTRLDDHVATTSLIVQMGLMKENVPSVNLGHFTAT</sequence>
<name>A0ABD0QSV7_CIRMR</name>
<dbReference type="InterPro" id="IPR035914">
    <property type="entry name" value="Sperma_CUB_dom_sf"/>
</dbReference>
<reference evidence="3 4" key="1">
    <citation type="submission" date="2024-05" db="EMBL/GenBank/DDBJ databases">
        <title>Genome sequencing and assembly of Indian major carp, Cirrhinus mrigala (Hamilton, 1822).</title>
        <authorList>
            <person name="Mohindra V."/>
            <person name="Chowdhury L.M."/>
            <person name="Lal K."/>
            <person name="Jena J.K."/>
        </authorList>
    </citation>
    <scope>NUCLEOTIDE SEQUENCE [LARGE SCALE GENOMIC DNA]</scope>
    <source>
        <strain evidence="3">CM1030</strain>
        <tissue evidence="3">Blood</tissue>
    </source>
</reference>
<protein>
    <recommendedName>
        <fullName evidence="2">CUB domain-containing protein</fullName>
    </recommendedName>
</protein>
<proteinExistence type="predicted"/>
<dbReference type="EMBL" id="JAMKFB020000007">
    <property type="protein sequence ID" value="KAL0189261.1"/>
    <property type="molecule type" value="Genomic_DNA"/>
</dbReference>
<comment type="caution">
    <text evidence="3">The sequence shown here is derived from an EMBL/GenBank/DDBJ whole genome shotgun (WGS) entry which is preliminary data.</text>
</comment>
<evidence type="ECO:0000313" key="3">
    <source>
        <dbReference type="EMBL" id="KAL0189261.1"/>
    </source>
</evidence>
<keyword evidence="1" id="KW-1015">Disulfide bond</keyword>
<dbReference type="Pfam" id="PF00431">
    <property type="entry name" value="CUB"/>
    <property type="match status" value="1"/>
</dbReference>
<dbReference type="AlphaFoldDB" id="A0ABD0QSV7"/>
<dbReference type="InterPro" id="IPR000859">
    <property type="entry name" value="CUB_dom"/>
</dbReference>
<dbReference type="Gene3D" id="2.60.120.290">
    <property type="entry name" value="Spermadhesin, CUB domain"/>
    <property type="match status" value="1"/>
</dbReference>
<evidence type="ECO:0000313" key="4">
    <source>
        <dbReference type="Proteomes" id="UP001529510"/>
    </source>
</evidence>
<dbReference type="SUPFAM" id="SSF49854">
    <property type="entry name" value="Spermadhesin, CUB domain"/>
    <property type="match status" value="1"/>
</dbReference>
<feature type="domain" description="CUB" evidence="2">
    <location>
        <begin position="1"/>
        <end position="83"/>
    </location>
</feature>
<keyword evidence="4" id="KW-1185">Reference proteome</keyword>
<gene>
    <name evidence="3" type="ORF">M9458_016360</name>
</gene>
<evidence type="ECO:0000256" key="1">
    <source>
        <dbReference type="ARBA" id="ARBA00023157"/>
    </source>
</evidence>
<dbReference type="Proteomes" id="UP001529510">
    <property type="component" value="Unassembled WGS sequence"/>
</dbReference>